<dbReference type="PANTHER" id="PTHR33132:SF135">
    <property type="entry name" value="OS02G0799700 PROTEIN"/>
    <property type="match status" value="1"/>
</dbReference>
<organism evidence="2 3">
    <name type="scientific">Zingiber officinale</name>
    <name type="common">Ginger</name>
    <name type="synonym">Amomum zingiber</name>
    <dbReference type="NCBI Taxonomy" id="94328"/>
    <lineage>
        <taxon>Eukaryota</taxon>
        <taxon>Viridiplantae</taxon>
        <taxon>Streptophyta</taxon>
        <taxon>Embryophyta</taxon>
        <taxon>Tracheophyta</taxon>
        <taxon>Spermatophyta</taxon>
        <taxon>Magnoliopsida</taxon>
        <taxon>Liliopsida</taxon>
        <taxon>Zingiberales</taxon>
        <taxon>Zingiberaceae</taxon>
        <taxon>Zingiber</taxon>
    </lineage>
</organism>
<dbReference type="PANTHER" id="PTHR33132">
    <property type="entry name" value="OSJNBB0118P14.9 PROTEIN"/>
    <property type="match status" value="1"/>
</dbReference>
<sequence>MDSRSPSSSFYSSNSGRRSSCLCAPTTHPGSFRCSFHRNTAAATRKQLNRSVNYSCNPPSHGGAPPKARTTARAVLLKKIIAPNSGSARDHLRRRRRDFQPKPSSKNLIPDRGDLALIGCGHHGEAGGARSEVLPPPLLVRGRPDEGGLAVHGTDPDQRVRHRGSASIQANRSGRGSNRAEVREAEALVVGGGGAHELGQAVGE</sequence>
<feature type="region of interest" description="Disordered" evidence="1">
    <location>
        <begin position="142"/>
        <end position="180"/>
    </location>
</feature>
<comment type="caution">
    <text evidence="2">The sequence shown here is derived from an EMBL/GenBank/DDBJ whole genome shotgun (WGS) entry which is preliminary data.</text>
</comment>
<reference evidence="2 3" key="1">
    <citation type="submission" date="2020-08" db="EMBL/GenBank/DDBJ databases">
        <title>Plant Genome Project.</title>
        <authorList>
            <person name="Zhang R.-G."/>
        </authorList>
    </citation>
    <scope>NUCLEOTIDE SEQUENCE [LARGE SCALE GENOMIC DNA]</scope>
    <source>
        <tissue evidence="2">Rhizome</tissue>
    </source>
</reference>
<keyword evidence="3" id="KW-1185">Reference proteome</keyword>
<accession>A0A8J5EPT2</accession>
<gene>
    <name evidence="2" type="ORF">ZIOFF_074111</name>
</gene>
<protein>
    <recommendedName>
        <fullName evidence="4">Serine-rich protein-like protein</fullName>
    </recommendedName>
</protein>
<evidence type="ECO:0000256" key="1">
    <source>
        <dbReference type="SAM" id="MobiDB-lite"/>
    </source>
</evidence>
<evidence type="ECO:0000313" key="3">
    <source>
        <dbReference type="Proteomes" id="UP000734854"/>
    </source>
</evidence>
<feature type="region of interest" description="Disordered" evidence="1">
    <location>
        <begin position="84"/>
        <end position="112"/>
    </location>
</feature>
<evidence type="ECO:0008006" key="4">
    <source>
        <dbReference type="Google" id="ProtNLM"/>
    </source>
</evidence>
<name>A0A8J5EPT2_ZINOF</name>
<evidence type="ECO:0000313" key="2">
    <source>
        <dbReference type="EMBL" id="KAG6469396.1"/>
    </source>
</evidence>
<feature type="region of interest" description="Disordered" evidence="1">
    <location>
        <begin position="50"/>
        <end position="70"/>
    </location>
</feature>
<feature type="region of interest" description="Disordered" evidence="1">
    <location>
        <begin position="1"/>
        <end position="22"/>
    </location>
</feature>
<feature type="compositionally biased region" description="Polar residues" evidence="1">
    <location>
        <begin position="166"/>
        <end position="176"/>
    </location>
</feature>
<feature type="compositionally biased region" description="Low complexity" evidence="1">
    <location>
        <begin position="1"/>
        <end position="20"/>
    </location>
</feature>
<dbReference type="Proteomes" id="UP000734854">
    <property type="component" value="Unassembled WGS sequence"/>
</dbReference>
<dbReference type="AlphaFoldDB" id="A0A8J5EPT2"/>
<dbReference type="EMBL" id="JACMSC010000022">
    <property type="protein sequence ID" value="KAG6469396.1"/>
    <property type="molecule type" value="Genomic_DNA"/>
</dbReference>
<proteinExistence type="predicted"/>